<dbReference type="Proteomes" id="UP000580250">
    <property type="component" value="Unassembled WGS sequence"/>
</dbReference>
<evidence type="ECO:0000313" key="2">
    <source>
        <dbReference type="Proteomes" id="UP000580250"/>
    </source>
</evidence>
<organism evidence="1 2">
    <name type="scientific">Meloidogyne enterolobii</name>
    <name type="common">Root-knot nematode worm</name>
    <name type="synonym">Meloidogyne mayaguensis</name>
    <dbReference type="NCBI Taxonomy" id="390850"/>
    <lineage>
        <taxon>Eukaryota</taxon>
        <taxon>Metazoa</taxon>
        <taxon>Ecdysozoa</taxon>
        <taxon>Nematoda</taxon>
        <taxon>Chromadorea</taxon>
        <taxon>Rhabditida</taxon>
        <taxon>Tylenchina</taxon>
        <taxon>Tylenchomorpha</taxon>
        <taxon>Tylenchoidea</taxon>
        <taxon>Meloidogynidae</taxon>
        <taxon>Meloidogyninae</taxon>
        <taxon>Meloidogyne</taxon>
    </lineage>
</organism>
<sequence>MKQGESSYMIPGSRSDSFSTSGAYYNIHHLPSPINGDGLPMPEKAVSIILMGNSGYEIPPGLSLCPLAYPCYKSYRRFSRDGTLLISLYNELLHSTNKELSY</sequence>
<proteinExistence type="predicted"/>
<comment type="caution">
    <text evidence="1">The sequence shown here is derived from an EMBL/GenBank/DDBJ whole genome shotgun (WGS) entry which is preliminary data.</text>
</comment>
<dbReference type="AlphaFoldDB" id="A0A6V7Y972"/>
<dbReference type="EMBL" id="CAJEWN010003591">
    <property type="protein sequence ID" value="CAD2208066.1"/>
    <property type="molecule type" value="Genomic_DNA"/>
</dbReference>
<name>A0A6V7Y972_MELEN</name>
<protein>
    <submittedName>
        <fullName evidence="1">Uncharacterized protein</fullName>
    </submittedName>
</protein>
<gene>
    <name evidence="1" type="ORF">MENT_LOCUS62067</name>
</gene>
<reference evidence="1 2" key="1">
    <citation type="submission" date="2020-08" db="EMBL/GenBank/DDBJ databases">
        <authorList>
            <person name="Koutsovoulos G."/>
            <person name="Danchin GJ E."/>
        </authorList>
    </citation>
    <scope>NUCLEOTIDE SEQUENCE [LARGE SCALE GENOMIC DNA]</scope>
</reference>
<evidence type="ECO:0000313" key="1">
    <source>
        <dbReference type="EMBL" id="CAD2208066.1"/>
    </source>
</evidence>
<accession>A0A6V7Y972</accession>